<dbReference type="Pfam" id="PF05698">
    <property type="entry name" value="Trigger_C"/>
    <property type="match status" value="1"/>
</dbReference>
<dbReference type="PANTHER" id="PTHR30560:SF3">
    <property type="entry name" value="TRIGGER FACTOR-LIKE PROTEIN TIG, CHLOROPLASTIC"/>
    <property type="match status" value="1"/>
</dbReference>
<evidence type="ECO:0000256" key="13">
    <source>
        <dbReference type="RuleBase" id="RU003914"/>
    </source>
</evidence>
<evidence type="ECO:0000313" key="16">
    <source>
        <dbReference type="Proteomes" id="UP000008963"/>
    </source>
</evidence>
<evidence type="ECO:0000256" key="3">
    <source>
        <dbReference type="ARBA" id="ARBA00013194"/>
    </source>
</evidence>
<dbReference type="Pfam" id="PF05697">
    <property type="entry name" value="Trigger_N"/>
    <property type="match status" value="1"/>
</dbReference>
<evidence type="ECO:0000256" key="7">
    <source>
        <dbReference type="ARBA" id="ARBA00023186"/>
    </source>
</evidence>
<comment type="catalytic activity">
    <reaction evidence="1 11 12">
        <text>[protein]-peptidylproline (omega=180) = [protein]-peptidylproline (omega=0)</text>
        <dbReference type="Rhea" id="RHEA:16237"/>
        <dbReference type="Rhea" id="RHEA-COMP:10747"/>
        <dbReference type="Rhea" id="RHEA-COMP:10748"/>
        <dbReference type="ChEBI" id="CHEBI:83833"/>
        <dbReference type="ChEBI" id="CHEBI:83834"/>
        <dbReference type="EC" id="5.2.1.8"/>
    </reaction>
</comment>
<dbReference type="InterPro" id="IPR036611">
    <property type="entry name" value="Trigger_fac_ribosome-bd_sf"/>
</dbReference>
<proteinExistence type="inferred from homology"/>
<gene>
    <name evidence="11 15" type="primary">tig</name>
    <name evidence="15" type="ordered locus">BMS_0241</name>
</gene>
<dbReference type="GO" id="GO:0051083">
    <property type="term" value="P:'de novo' cotranslational protein folding"/>
    <property type="evidence" value="ECO:0007669"/>
    <property type="project" value="TreeGrafter"/>
</dbReference>
<reference evidence="16" key="1">
    <citation type="journal article" date="2013" name="ISME J.">
        <title>A small predatory core genome in the divergent marine Bacteriovorax marinus SJ and the terrestrial Bdellovibrio bacteriovorus.</title>
        <authorList>
            <person name="Crossman L.C."/>
            <person name="Chen H."/>
            <person name="Cerdeno-Tarraga A.M."/>
            <person name="Brooks K."/>
            <person name="Quail M.A."/>
            <person name="Pineiro S.A."/>
            <person name="Hobley L."/>
            <person name="Sockett R.E."/>
            <person name="Bentley S.D."/>
            <person name="Parkhill J."/>
            <person name="Williams H.N."/>
            <person name="Stine O.C."/>
        </authorList>
    </citation>
    <scope>NUCLEOTIDE SEQUENCE [LARGE SCALE GENOMIC DNA]</scope>
    <source>
        <strain evidence="16">ATCC BAA-682 / DSM 15412 / SJ</strain>
    </source>
</reference>
<comment type="function">
    <text evidence="11">Involved in protein export. Acts as a chaperone by maintaining the newly synthesized protein in an open conformation. Functions as a peptidyl-prolyl cis-trans isomerase.</text>
</comment>
<keyword evidence="6 11" id="KW-0697">Rotamase</keyword>
<keyword evidence="5 11" id="KW-0132">Cell division</keyword>
<organism evidence="15 16">
    <name type="scientific">Halobacteriovorax marinus (strain ATCC BAA-682 / DSM 15412 / SJ)</name>
    <name type="common">Bacteriovorax marinus</name>
    <dbReference type="NCBI Taxonomy" id="862908"/>
    <lineage>
        <taxon>Bacteria</taxon>
        <taxon>Pseudomonadati</taxon>
        <taxon>Bdellovibrionota</taxon>
        <taxon>Bacteriovoracia</taxon>
        <taxon>Bacteriovoracales</taxon>
        <taxon>Halobacteriovoraceae</taxon>
        <taxon>Halobacteriovorax</taxon>
    </lineage>
</organism>
<dbReference type="InterPro" id="IPR008880">
    <property type="entry name" value="Trigger_fac_C"/>
</dbReference>
<dbReference type="Gene3D" id="1.10.3120.10">
    <property type="entry name" value="Trigger factor, C-terminal domain"/>
    <property type="match status" value="1"/>
</dbReference>
<comment type="domain">
    <text evidence="11">Consists of 3 domains; the N-terminus binds the ribosome, the middle domain has PPIase activity, while the C-terminus has intrinsic chaperone activity on its own.</text>
</comment>
<dbReference type="eggNOG" id="COG0544">
    <property type="taxonomic scope" value="Bacteria"/>
</dbReference>
<dbReference type="OrthoDB" id="5288147at2"/>
<evidence type="ECO:0000256" key="8">
    <source>
        <dbReference type="ARBA" id="ARBA00023235"/>
    </source>
</evidence>
<dbReference type="Gene3D" id="3.30.70.1050">
    <property type="entry name" value="Trigger factor ribosome-binding domain"/>
    <property type="match status" value="1"/>
</dbReference>
<evidence type="ECO:0000256" key="1">
    <source>
        <dbReference type="ARBA" id="ARBA00000971"/>
    </source>
</evidence>
<dbReference type="PROSITE" id="PS50059">
    <property type="entry name" value="FKBP_PPIASE"/>
    <property type="match status" value="1"/>
</dbReference>
<dbReference type="HAMAP" id="MF_00303">
    <property type="entry name" value="Trigger_factor_Tig"/>
    <property type="match status" value="1"/>
</dbReference>
<dbReference type="RefSeq" id="WP_014242961.1">
    <property type="nucleotide sequence ID" value="NC_016620.1"/>
</dbReference>
<keyword evidence="7 11" id="KW-0143">Chaperone</keyword>
<dbReference type="PATRIC" id="fig|862908.3.peg.232"/>
<dbReference type="InterPro" id="IPR046357">
    <property type="entry name" value="PPIase_dom_sf"/>
</dbReference>
<evidence type="ECO:0000256" key="9">
    <source>
        <dbReference type="ARBA" id="ARBA00023306"/>
    </source>
</evidence>
<comment type="similarity">
    <text evidence="2 11 13">Belongs to the FKBP-type PPIase family. Tig subfamily.</text>
</comment>
<dbReference type="GO" id="GO:0051301">
    <property type="term" value="P:cell division"/>
    <property type="evidence" value="ECO:0007669"/>
    <property type="project" value="UniProtKB-KW"/>
</dbReference>
<dbReference type="GO" id="GO:0043335">
    <property type="term" value="P:protein unfolding"/>
    <property type="evidence" value="ECO:0007669"/>
    <property type="project" value="TreeGrafter"/>
</dbReference>
<dbReference type="Proteomes" id="UP000008963">
    <property type="component" value="Chromosome"/>
</dbReference>
<dbReference type="SUPFAM" id="SSF54534">
    <property type="entry name" value="FKBP-like"/>
    <property type="match status" value="1"/>
</dbReference>
<dbReference type="GO" id="GO:0015031">
    <property type="term" value="P:protein transport"/>
    <property type="evidence" value="ECO:0007669"/>
    <property type="project" value="UniProtKB-UniRule"/>
</dbReference>
<dbReference type="InterPro" id="IPR005215">
    <property type="entry name" value="Trig_fac"/>
</dbReference>
<dbReference type="Gene3D" id="3.10.50.40">
    <property type="match status" value="1"/>
</dbReference>
<dbReference type="InterPro" id="IPR037041">
    <property type="entry name" value="Trigger_fac_C_sf"/>
</dbReference>
<dbReference type="EC" id="5.2.1.8" evidence="3 11"/>
<evidence type="ECO:0000313" key="15">
    <source>
        <dbReference type="EMBL" id="CBW25172.1"/>
    </source>
</evidence>
<dbReference type="Pfam" id="PF00254">
    <property type="entry name" value="FKBP_C"/>
    <property type="match status" value="1"/>
</dbReference>
<name>E1X2X7_HALMS</name>
<dbReference type="GO" id="GO:0044183">
    <property type="term" value="F:protein folding chaperone"/>
    <property type="evidence" value="ECO:0007669"/>
    <property type="project" value="TreeGrafter"/>
</dbReference>
<dbReference type="GO" id="GO:0005737">
    <property type="term" value="C:cytoplasm"/>
    <property type="evidence" value="ECO:0007669"/>
    <property type="project" value="UniProtKB-SubCell"/>
</dbReference>
<dbReference type="NCBIfam" id="TIGR00115">
    <property type="entry name" value="tig"/>
    <property type="match status" value="1"/>
</dbReference>
<dbReference type="PANTHER" id="PTHR30560">
    <property type="entry name" value="TRIGGER FACTOR CHAPERONE AND PEPTIDYL-PROLYL CIS/TRANS ISOMERASE"/>
    <property type="match status" value="1"/>
</dbReference>
<keyword evidence="11" id="KW-0963">Cytoplasm</keyword>
<dbReference type="SUPFAM" id="SSF109998">
    <property type="entry name" value="Triger factor/SurA peptide-binding domain-like"/>
    <property type="match status" value="1"/>
</dbReference>
<keyword evidence="8 11" id="KW-0413">Isomerase</keyword>
<dbReference type="InterPro" id="IPR001179">
    <property type="entry name" value="PPIase_FKBP_dom"/>
</dbReference>
<evidence type="ECO:0000256" key="12">
    <source>
        <dbReference type="PROSITE-ProRule" id="PRU00277"/>
    </source>
</evidence>
<dbReference type="GO" id="GO:0043022">
    <property type="term" value="F:ribosome binding"/>
    <property type="evidence" value="ECO:0007669"/>
    <property type="project" value="TreeGrafter"/>
</dbReference>
<evidence type="ECO:0000256" key="6">
    <source>
        <dbReference type="ARBA" id="ARBA00023110"/>
    </source>
</evidence>
<dbReference type="EMBL" id="FQ312005">
    <property type="protein sequence ID" value="CBW25172.1"/>
    <property type="molecule type" value="Genomic_DNA"/>
</dbReference>
<comment type="subcellular location">
    <subcellularLocation>
        <location evidence="11">Cytoplasm</location>
    </subcellularLocation>
    <text evidence="11">About half TF is bound to the ribosome near the polypeptide exit tunnel while the other half is free in the cytoplasm.</text>
</comment>
<dbReference type="PIRSF" id="PIRSF003095">
    <property type="entry name" value="Trigger_factor"/>
    <property type="match status" value="1"/>
</dbReference>
<accession>E1X2X7</accession>
<dbReference type="KEGG" id="bmx:BMS_0241"/>
<evidence type="ECO:0000259" key="14">
    <source>
        <dbReference type="PROSITE" id="PS50059"/>
    </source>
</evidence>
<evidence type="ECO:0000256" key="5">
    <source>
        <dbReference type="ARBA" id="ARBA00022618"/>
    </source>
</evidence>
<dbReference type="SUPFAM" id="SSF102735">
    <property type="entry name" value="Trigger factor ribosome-binding domain"/>
    <property type="match status" value="1"/>
</dbReference>
<evidence type="ECO:0000256" key="4">
    <source>
        <dbReference type="ARBA" id="ARBA00016902"/>
    </source>
</evidence>
<dbReference type="InterPro" id="IPR027304">
    <property type="entry name" value="Trigger_fact/SurA_dom_sf"/>
</dbReference>
<dbReference type="InterPro" id="IPR008881">
    <property type="entry name" value="Trigger_fac_ribosome-bd_bac"/>
</dbReference>
<dbReference type="GO" id="GO:0003755">
    <property type="term" value="F:peptidyl-prolyl cis-trans isomerase activity"/>
    <property type="evidence" value="ECO:0007669"/>
    <property type="project" value="UniProtKB-UniRule"/>
</dbReference>
<keyword evidence="16" id="KW-1185">Reference proteome</keyword>
<sequence length="426" mass="48616">MSYTVETINDCTKKLVFNFETLDLTAEIKTAIIQKQKTTSLKGFRKGKAPLSMVEQVYGPQIQSEALNQFVQNQFFDAVQKEELRICGYPTFENMNYEEGKSVKFDALVEIFPTVEVKNLDKITVAKETVSVSDEDVAAMEKNYLGSRAEMKEVEGDVKLEKGHFAVLNFQGEKEDGERPENMKGEEFLLEIGSGQFIPGFEDGMIGMKKGEKKNIELTFPGDYHVEDLKEAKVTFETELLEIKQKIFPDFTDELAKEFGFESVEDFKTKTKDNLFKQKEREVAEKMHQEILEKLIEANTFDVPASLVSQQEASLREDLSRNLKGQGFNDEMLKEYFEKWSGDMTDKATFQVRSGLILDNLAKKFNVEASDSDFDAKIEEMAAGSGMQADQIKSYYASDAKLKGNLMYAIREEKTFEKIKEEIKLK</sequence>
<dbReference type="HOGENOM" id="CLU_033058_3_2_7"/>
<evidence type="ECO:0000256" key="2">
    <source>
        <dbReference type="ARBA" id="ARBA00005464"/>
    </source>
</evidence>
<evidence type="ECO:0000256" key="10">
    <source>
        <dbReference type="ARBA" id="ARBA00029986"/>
    </source>
</evidence>
<evidence type="ECO:0000256" key="11">
    <source>
        <dbReference type="HAMAP-Rule" id="MF_00303"/>
    </source>
</evidence>
<protein>
    <recommendedName>
        <fullName evidence="4 11">Trigger factor</fullName>
        <shortName evidence="11">TF</shortName>
        <ecNumber evidence="3 11">5.2.1.8</ecNumber>
    </recommendedName>
    <alternativeName>
        <fullName evidence="10 11">PPIase</fullName>
    </alternativeName>
</protein>
<dbReference type="FunFam" id="3.10.50.40:FF:000001">
    <property type="entry name" value="Trigger factor"/>
    <property type="match status" value="1"/>
</dbReference>
<feature type="domain" description="PPIase FKBP-type" evidence="14">
    <location>
        <begin position="163"/>
        <end position="244"/>
    </location>
</feature>
<dbReference type="AlphaFoldDB" id="E1X2X7"/>
<keyword evidence="9 11" id="KW-0131">Cell cycle</keyword>
<dbReference type="STRING" id="862908.BMS_0241"/>